<keyword evidence="4 6" id="KW-0472">Membrane</keyword>
<dbReference type="Proteomes" id="UP000030763">
    <property type="component" value="Unassembled WGS sequence"/>
</dbReference>
<feature type="transmembrane region" description="Helical" evidence="6">
    <location>
        <begin position="283"/>
        <end position="305"/>
    </location>
</feature>
<feature type="transmembrane region" description="Helical" evidence="6">
    <location>
        <begin position="400"/>
        <end position="421"/>
    </location>
</feature>
<dbReference type="EMBL" id="HG719754">
    <property type="protein sequence ID" value="CDJ58609.1"/>
    <property type="molecule type" value="Genomic_DNA"/>
</dbReference>
<feature type="transmembrane region" description="Helical" evidence="6">
    <location>
        <begin position="106"/>
        <end position="124"/>
    </location>
</feature>
<evidence type="ECO:0000256" key="2">
    <source>
        <dbReference type="ARBA" id="ARBA00022692"/>
    </source>
</evidence>
<evidence type="ECO:0000256" key="1">
    <source>
        <dbReference type="ARBA" id="ARBA00004141"/>
    </source>
</evidence>
<evidence type="ECO:0000256" key="6">
    <source>
        <dbReference type="SAM" id="Phobius"/>
    </source>
</evidence>
<feature type="transmembrane region" description="Helical" evidence="6">
    <location>
        <begin position="373"/>
        <end position="394"/>
    </location>
</feature>
<sequence length="526" mass="55691">MEIVGRLVLMAVIFVAATLASGAGTGGGALYLPGYVVSLGDVHKAVPLSKVTIFGGCLMSVLINIRRRHPKSGAPLINYELAAIMEPFTLLGAIIGVLLNVVMSDFQILACLVLTLSFTSYKTFKKGLAQRAEETRILQQLQQGNQPPPCSSDTEDVTLSSNTCSGSSWGTYGDNRSELQQLLPPTKPRDVGGGGPAGAATDASFSSSPNTRASLEVLPLHGNPPSVECASGGPLKPLAETEDTTLFVSSDGLFGLQETCSVLPVSEKDVEEAFYCGTCKISVLYLAADSVVNVLLLLLAGGPVAVLCGSQQQQACIYLLLSVHVLGTFLFARWLIRRRRRMEQTTGITCSSSSSSRGLEEGGLGWLTPVTAFVYPLLSMLAGVLAGAIGIGGGLVKGPLLLEIGLSPLAAVSTANFMIFFTSSANTLQYAILGRLELLDSICFFLTAFVAGAAGLGFVYQFVKKTHRQSYLTFFLSFVSVVSLASMLGSFVHTHYFLAGKGAKVLTLQDACKQQQQTGTFLLQHF</sequence>
<dbReference type="VEuPathDB" id="ToxoDB:EMWEY_00016850"/>
<keyword evidence="2 6" id="KW-0812">Transmembrane</keyword>
<keyword evidence="3 6" id="KW-1133">Transmembrane helix</keyword>
<keyword evidence="9" id="KW-1185">Reference proteome</keyword>
<dbReference type="Pfam" id="PF01925">
    <property type="entry name" value="TauE"/>
    <property type="match status" value="2"/>
</dbReference>
<feature type="transmembrane region" description="Helical" evidence="6">
    <location>
        <begin position="442"/>
        <end position="463"/>
    </location>
</feature>
<evidence type="ECO:0000256" key="3">
    <source>
        <dbReference type="ARBA" id="ARBA00022989"/>
    </source>
</evidence>
<accession>U6M835</accession>
<feature type="chain" id="PRO_5004675798" description="Sulfite exporter TauE/SafE" evidence="7">
    <location>
        <begin position="23"/>
        <end position="526"/>
    </location>
</feature>
<protein>
    <recommendedName>
        <fullName evidence="10">Sulfite exporter TauE/SafE</fullName>
    </recommendedName>
</protein>
<evidence type="ECO:0000256" key="7">
    <source>
        <dbReference type="SAM" id="SignalP"/>
    </source>
</evidence>
<feature type="transmembrane region" description="Helical" evidence="6">
    <location>
        <begin position="475"/>
        <end position="498"/>
    </location>
</feature>
<dbReference type="GO" id="GO:0016020">
    <property type="term" value="C:membrane"/>
    <property type="evidence" value="ECO:0007669"/>
    <property type="project" value="UniProtKB-SubCell"/>
</dbReference>
<dbReference type="GO" id="GO:0031464">
    <property type="term" value="C:Cul4A-RING E3 ubiquitin ligase complex"/>
    <property type="evidence" value="ECO:0007669"/>
    <property type="project" value="TreeGrafter"/>
</dbReference>
<organism evidence="8 9">
    <name type="scientific">Eimeria maxima</name>
    <name type="common">Coccidian parasite</name>
    <dbReference type="NCBI Taxonomy" id="5804"/>
    <lineage>
        <taxon>Eukaryota</taxon>
        <taxon>Sar</taxon>
        <taxon>Alveolata</taxon>
        <taxon>Apicomplexa</taxon>
        <taxon>Conoidasida</taxon>
        <taxon>Coccidia</taxon>
        <taxon>Eucoccidiorida</taxon>
        <taxon>Eimeriorina</taxon>
        <taxon>Eimeriidae</taxon>
        <taxon>Eimeria</taxon>
    </lineage>
</organism>
<dbReference type="InterPro" id="IPR002781">
    <property type="entry name" value="TM_pro_TauE-like"/>
</dbReference>
<gene>
    <name evidence="8" type="ORF">EMWEY_00016850</name>
</gene>
<dbReference type="GeneID" id="25335671"/>
<reference evidence="8" key="1">
    <citation type="submission" date="2013-10" db="EMBL/GenBank/DDBJ databases">
        <title>Genomic analysis of the causative agents of coccidiosis in chickens.</title>
        <authorList>
            <person name="Reid A.J."/>
            <person name="Blake D."/>
            <person name="Billington K."/>
            <person name="Browne H."/>
            <person name="Dunn M."/>
            <person name="Hung S."/>
            <person name="Kawahara F."/>
            <person name="Miranda-Saavedra D."/>
            <person name="Mourier T."/>
            <person name="Nagra H."/>
            <person name="Otto T.D."/>
            <person name="Rawlings N."/>
            <person name="Sanchez A."/>
            <person name="Sanders M."/>
            <person name="Subramaniam C."/>
            <person name="Tay Y."/>
            <person name="Dear P."/>
            <person name="Doerig C."/>
            <person name="Gruber A."/>
            <person name="Parkinson J."/>
            <person name="Shirley M."/>
            <person name="Wan K.L."/>
            <person name="Berriman M."/>
            <person name="Tomley F."/>
            <person name="Pain A."/>
        </authorList>
    </citation>
    <scope>NUCLEOTIDE SEQUENCE [LARGE SCALE GENOMIC DNA]</scope>
    <source>
        <strain evidence="8">Weybridge</strain>
    </source>
</reference>
<feature type="transmembrane region" description="Helical" evidence="6">
    <location>
        <begin position="46"/>
        <end position="65"/>
    </location>
</feature>
<evidence type="ECO:0000256" key="5">
    <source>
        <dbReference type="SAM" id="MobiDB-lite"/>
    </source>
</evidence>
<feature type="transmembrane region" description="Helical" evidence="6">
    <location>
        <begin position="317"/>
        <end position="336"/>
    </location>
</feature>
<proteinExistence type="predicted"/>
<dbReference type="OrthoDB" id="434519at2759"/>
<dbReference type="GO" id="GO:0016567">
    <property type="term" value="P:protein ubiquitination"/>
    <property type="evidence" value="ECO:0007669"/>
    <property type="project" value="TreeGrafter"/>
</dbReference>
<evidence type="ECO:0000313" key="8">
    <source>
        <dbReference type="EMBL" id="CDJ58609.1"/>
    </source>
</evidence>
<dbReference type="AlphaFoldDB" id="U6M835"/>
<dbReference type="PANTHER" id="PTHR14255:SF3">
    <property type="entry name" value="SULFITE EXPORTER TAUE_SAFE FAMILY PROTEIN 5-RELATED"/>
    <property type="match status" value="1"/>
</dbReference>
<dbReference type="OMA" id="LWQSGKS"/>
<comment type="subcellular location">
    <subcellularLocation>
        <location evidence="1">Membrane</location>
        <topology evidence="1">Multi-pass membrane protein</topology>
    </subcellularLocation>
</comment>
<evidence type="ECO:0000256" key="4">
    <source>
        <dbReference type="ARBA" id="ARBA00023136"/>
    </source>
</evidence>
<dbReference type="PANTHER" id="PTHR14255">
    <property type="entry name" value="CEREBLON"/>
    <property type="match status" value="1"/>
</dbReference>
<feature type="region of interest" description="Disordered" evidence="5">
    <location>
        <begin position="175"/>
        <end position="210"/>
    </location>
</feature>
<keyword evidence="7" id="KW-0732">Signal</keyword>
<name>U6M835_EIMMA</name>
<evidence type="ECO:0000313" key="9">
    <source>
        <dbReference type="Proteomes" id="UP000030763"/>
    </source>
</evidence>
<dbReference type="RefSeq" id="XP_013335257.1">
    <property type="nucleotide sequence ID" value="XM_013479803.1"/>
</dbReference>
<evidence type="ECO:0008006" key="10">
    <source>
        <dbReference type="Google" id="ProtNLM"/>
    </source>
</evidence>
<reference evidence="8" key="2">
    <citation type="submission" date="2013-10" db="EMBL/GenBank/DDBJ databases">
        <authorList>
            <person name="Aslett M."/>
        </authorList>
    </citation>
    <scope>NUCLEOTIDE SEQUENCE [LARGE SCALE GENOMIC DNA]</scope>
    <source>
        <strain evidence="8">Weybridge</strain>
    </source>
</reference>
<feature type="region of interest" description="Disordered" evidence="5">
    <location>
        <begin position="140"/>
        <end position="159"/>
    </location>
</feature>
<feature type="transmembrane region" description="Helical" evidence="6">
    <location>
        <begin position="77"/>
        <end position="100"/>
    </location>
</feature>
<feature type="signal peptide" evidence="7">
    <location>
        <begin position="1"/>
        <end position="22"/>
    </location>
</feature>